<dbReference type="GO" id="GO:0042054">
    <property type="term" value="F:histone methyltransferase activity"/>
    <property type="evidence" value="ECO:0007669"/>
    <property type="project" value="TreeGrafter"/>
</dbReference>
<evidence type="ECO:0000256" key="2">
    <source>
        <dbReference type="ARBA" id="ARBA00022679"/>
    </source>
</evidence>
<evidence type="ECO:0000313" key="6">
    <source>
        <dbReference type="EMBL" id="KAJ8713665.1"/>
    </source>
</evidence>
<dbReference type="PANTHER" id="PTHR11006">
    <property type="entry name" value="PROTEIN ARGININE N-METHYLTRANSFERASE"/>
    <property type="match status" value="1"/>
</dbReference>
<keyword evidence="2 4" id="KW-0808">Transferase</keyword>
<dbReference type="GO" id="GO:0016274">
    <property type="term" value="F:protein-arginine N-methyltransferase activity"/>
    <property type="evidence" value="ECO:0007669"/>
    <property type="project" value="InterPro"/>
</dbReference>
<keyword evidence="1 4" id="KW-0489">Methyltransferase</keyword>
<dbReference type="FunFam" id="3.40.50.150:FF:000071">
    <property type="entry name" value="Protein arginine N-methyltransferase 7"/>
    <property type="match status" value="1"/>
</dbReference>
<dbReference type="InterPro" id="IPR025799">
    <property type="entry name" value="Arg_MeTrfase"/>
</dbReference>
<dbReference type="PROSITE" id="PS51678">
    <property type="entry name" value="SAM_MT_PRMT"/>
    <property type="match status" value="1"/>
</dbReference>
<feature type="domain" description="Protein arginine N-methyltransferase" evidence="5">
    <location>
        <begin position="203"/>
        <end position="369"/>
    </location>
</feature>
<dbReference type="SUPFAM" id="SSF53335">
    <property type="entry name" value="S-adenosyl-L-methionine-dependent methyltransferases"/>
    <property type="match status" value="2"/>
</dbReference>
<dbReference type="EMBL" id="JARGEI010000020">
    <property type="protein sequence ID" value="KAJ8713665.1"/>
    <property type="molecule type" value="Genomic_DNA"/>
</dbReference>
<dbReference type="PANTHER" id="PTHR11006:SF4">
    <property type="entry name" value="PROTEIN ARGININE N-METHYLTRANSFERASE 7"/>
    <property type="match status" value="1"/>
</dbReference>
<dbReference type="CDD" id="cd02440">
    <property type="entry name" value="AdoMet_MTases"/>
    <property type="match status" value="1"/>
</dbReference>
<protein>
    <recommendedName>
        <fullName evidence="5">Protein arginine N-methyltransferase domain-containing protein</fullName>
    </recommendedName>
</protein>
<accession>A0AAD7YFU4</accession>
<evidence type="ECO:0000256" key="1">
    <source>
        <dbReference type="ARBA" id="ARBA00022603"/>
    </source>
</evidence>
<dbReference type="GO" id="GO:0032259">
    <property type="term" value="P:methylation"/>
    <property type="evidence" value="ECO:0007669"/>
    <property type="project" value="UniProtKB-KW"/>
</dbReference>
<dbReference type="Pfam" id="PF06325">
    <property type="entry name" value="PrmA"/>
    <property type="match status" value="1"/>
</dbReference>
<dbReference type="InterPro" id="IPR055135">
    <property type="entry name" value="PRMT_dom"/>
</dbReference>
<evidence type="ECO:0000256" key="3">
    <source>
        <dbReference type="ARBA" id="ARBA00022691"/>
    </source>
</evidence>
<dbReference type="PROSITE" id="PS51257">
    <property type="entry name" value="PROKAR_LIPOPROTEIN"/>
    <property type="match status" value="1"/>
</dbReference>
<dbReference type="Gene3D" id="3.40.50.150">
    <property type="entry name" value="Vaccinia Virus protein VP39"/>
    <property type="match status" value="2"/>
</dbReference>
<evidence type="ECO:0000256" key="4">
    <source>
        <dbReference type="PROSITE-ProRule" id="PRU01015"/>
    </source>
</evidence>
<comment type="caution">
    <text evidence="6">The sequence shown here is derived from an EMBL/GenBank/DDBJ whole genome shotgun (WGS) entry which is preliminary data.</text>
</comment>
<dbReference type="Gene3D" id="2.70.160.11">
    <property type="entry name" value="Hnrnp arginine n-methyltransferase1"/>
    <property type="match status" value="2"/>
</dbReference>
<gene>
    <name evidence="6" type="ORF">PYW07_014035</name>
</gene>
<keyword evidence="7" id="KW-1185">Reference proteome</keyword>
<evidence type="ECO:0000313" key="7">
    <source>
        <dbReference type="Proteomes" id="UP001231518"/>
    </source>
</evidence>
<proteinExistence type="predicted"/>
<keyword evidence="3 4" id="KW-0949">S-adenosyl-L-methionine</keyword>
<sequence length="846" mass="95144">MRIIKLVTFFNFSISCTVKRLNSSIANMKVFTQKRNPITGSTEWDVQDENYDFHQEIARSGFADMLHDTERNKKYQRALQLAIEKMHSAGKKANVLDIGTGTGLLSIMAARAGADSIVACEAFKPMAECCAKILQINGVEDKVKLIPKRSTEITVGEDGDMKEKANILVTEVFDTELIGEGALSTFAHAHKCLLEEDCIVVPDSAVIYAQVVECPTLWKWNKLNDLADAELDVVLETPQKMIDCPGSAAVHDLQLSQLPRHTFREMSGQIPVFYYDWSGRSPIIMKRTVKQDFTVSATGNAQVVFMWWELNMDTEGRIVLSCAPWWCHPDADTCSERPQDTIPWRDHWMQAVYYLPHGLTLQKDSEATLISCQDEYSLWFYLENEHNKRTDYKRPNCDCGIHMALSRTHVSYLNDGKRSKKFLAKLKEDVTPDSVVLDLNGSSLMGLAASKFGAKKVYIHESLNMNLGILQDYVSTNNLENVHFIPEITDEIIGEITNLIGDPNYASAILPWENLKIAYVMFQHRTKLYNCRSFIPECCEIWAMPVEFQDLHKIATPLGKCEGIDMSVFDRLLENSSAISDAEIEAQPLWEYPCKSRGEPVRLLSIVLSRLKPATAMDGVVEVLRPQPWTAWSKCCEYVLSALYVPVACKSRGEPVRLLSIVLSRLKPATAMDGVVEVLKSETEEKQLINGFALWTVWKIGSQQSSGPIQPPVVGQLVEWDPHTRQAVKLLRSGPVQPPVVGQLVEWDPHTRQAVKLLRSGPVQPPVVGQLVEWDPHTRQAVKLLSSGPVQPPVVGQLVEWDPHTRQAVKLLKKSYDASVTYRWKYQAACDLAKGQFSVDVSIVQD</sequence>
<reference evidence="6" key="1">
    <citation type="submission" date="2023-03" db="EMBL/GenBank/DDBJ databases">
        <title>Chromosome-level genomes of two armyworms, Mythimna separata and Mythimna loreyi, provide insights into the biosynthesis and reception of sex pheromones.</title>
        <authorList>
            <person name="Zhao H."/>
        </authorList>
    </citation>
    <scope>NUCLEOTIDE SEQUENCE</scope>
    <source>
        <strain evidence="6">BeijingLab</strain>
        <tissue evidence="6">Pupa</tissue>
    </source>
</reference>
<evidence type="ECO:0000259" key="5">
    <source>
        <dbReference type="Pfam" id="PF22528"/>
    </source>
</evidence>
<dbReference type="Proteomes" id="UP001231518">
    <property type="component" value="Chromosome 4"/>
</dbReference>
<dbReference type="Pfam" id="PF22528">
    <property type="entry name" value="PRMT_C"/>
    <property type="match status" value="1"/>
</dbReference>
<name>A0AAD7YFU4_MYTSE</name>
<dbReference type="InterPro" id="IPR029063">
    <property type="entry name" value="SAM-dependent_MTases_sf"/>
</dbReference>
<organism evidence="6 7">
    <name type="scientific">Mythimna separata</name>
    <name type="common">Oriental armyworm</name>
    <name type="synonym">Pseudaletia separata</name>
    <dbReference type="NCBI Taxonomy" id="271217"/>
    <lineage>
        <taxon>Eukaryota</taxon>
        <taxon>Metazoa</taxon>
        <taxon>Ecdysozoa</taxon>
        <taxon>Arthropoda</taxon>
        <taxon>Hexapoda</taxon>
        <taxon>Insecta</taxon>
        <taxon>Pterygota</taxon>
        <taxon>Neoptera</taxon>
        <taxon>Endopterygota</taxon>
        <taxon>Lepidoptera</taxon>
        <taxon>Glossata</taxon>
        <taxon>Ditrysia</taxon>
        <taxon>Noctuoidea</taxon>
        <taxon>Noctuidae</taxon>
        <taxon>Noctuinae</taxon>
        <taxon>Hadenini</taxon>
        <taxon>Mythimna</taxon>
    </lineage>
</organism>
<dbReference type="AlphaFoldDB" id="A0AAD7YFU4"/>